<dbReference type="InterPro" id="IPR035418">
    <property type="entry name" value="AraC-bd_2"/>
</dbReference>
<evidence type="ECO:0000313" key="6">
    <source>
        <dbReference type="Proteomes" id="UP000343317"/>
    </source>
</evidence>
<gene>
    <name evidence="5" type="ORF">PHO31112_05219</name>
</gene>
<keyword evidence="6" id="KW-1185">Reference proteome</keyword>
<keyword evidence="2" id="KW-0238">DNA-binding</keyword>
<dbReference type="Pfam" id="PF12833">
    <property type="entry name" value="HTH_18"/>
    <property type="match status" value="1"/>
</dbReference>
<dbReference type="GO" id="GO:0003700">
    <property type="term" value="F:DNA-binding transcription factor activity"/>
    <property type="evidence" value="ECO:0007669"/>
    <property type="project" value="InterPro"/>
</dbReference>
<evidence type="ECO:0000256" key="2">
    <source>
        <dbReference type="ARBA" id="ARBA00023125"/>
    </source>
</evidence>
<dbReference type="SMART" id="SM00342">
    <property type="entry name" value="HTH_ARAC"/>
    <property type="match status" value="1"/>
</dbReference>
<evidence type="ECO:0000313" key="5">
    <source>
        <dbReference type="EMBL" id="VVE57654.1"/>
    </source>
</evidence>
<proteinExistence type="predicted"/>
<dbReference type="Proteomes" id="UP000343317">
    <property type="component" value="Unassembled WGS sequence"/>
</dbReference>
<name>A0A5E4Z9H7_9BURK</name>
<organism evidence="5 6">
    <name type="scientific">Pandoraea horticolens</name>
    <dbReference type="NCBI Taxonomy" id="2508298"/>
    <lineage>
        <taxon>Bacteria</taxon>
        <taxon>Pseudomonadati</taxon>
        <taxon>Pseudomonadota</taxon>
        <taxon>Betaproteobacteria</taxon>
        <taxon>Burkholderiales</taxon>
        <taxon>Burkholderiaceae</taxon>
        <taxon>Pandoraea</taxon>
    </lineage>
</organism>
<dbReference type="SUPFAM" id="SSF46689">
    <property type="entry name" value="Homeodomain-like"/>
    <property type="match status" value="1"/>
</dbReference>
<protein>
    <submittedName>
        <fullName evidence="5">AraC type helix-turn-helix- domain-containing protein</fullName>
    </submittedName>
</protein>
<dbReference type="PANTHER" id="PTHR46796">
    <property type="entry name" value="HTH-TYPE TRANSCRIPTIONAL ACTIVATOR RHAS-RELATED"/>
    <property type="match status" value="1"/>
</dbReference>
<dbReference type="PANTHER" id="PTHR46796:SF6">
    <property type="entry name" value="ARAC SUBFAMILY"/>
    <property type="match status" value="1"/>
</dbReference>
<dbReference type="InterPro" id="IPR050204">
    <property type="entry name" value="AraC_XylS_family_regulators"/>
</dbReference>
<keyword evidence="3" id="KW-0804">Transcription</keyword>
<feature type="domain" description="HTH araC/xylS-type" evidence="4">
    <location>
        <begin position="214"/>
        <end position="314"/>
    </location>
</feature>
<evidence type="ECO:0000256" key="3">
    <source>
        <dbReference type="ARBA" id="ARBA00023163"/>
    </source>
</evidence>
<dbReference type="Gene3D" id="1.10.10.60">
    <property type="entry name" value="Homeodomain-like"/>
    <property type="match status" value="1"/>
</dbReference>
<evidence type="ECO:0000256" key="1">
    <source>
        <dbReference type="ARBA" id="ARBA00023015"/>
    </source>
</evidence>
<dbReference type="EMBL" id="CABPSM010000028">
    <property type="protein sequence ID" value="VVE57654.1"/>
    <property type="molecule type" value="Genomic_DNA"/>
</dbReference>
<dbReference type="GO" id="GO:0043565">
    <property type="term" value="F:sequence-specific DNA binding"/>
    <property type="evidence" value="ECO:0007669"/>
    <property type="project" value="InterPro"/>
</dbReference>
<dbReference type="InterPro" id="IPR009057">
    <property type="entry name" value="Homeodomain-like_sf"/>
</dbReference>
<keyword evidence="1" id="KW-0805">Transcription regulation</keyword>
<dbReference type="Pfam" id="PF14525">
    <property type="entry name" value="AraC_binding_2"/>
    <property type="match status" value="1"/>
</dbReference>
<dbReference type="PROSITE" id="PS01124">
    <property type="entry name" value="HTH_ARAC_FAMILY_2"/>
    <property type="match status" value="1"/>
</dbReference>
<dbReference type="RefSeq" id="WP_150624436.1">
    <property type="nucleotide sequence ID" value="NZ_CABPSM010000028.1"/>
</dbReference>
<dbReference type="InterPro" id="IPR018060">
    <property type="entry name" value="HTH_AraC"/>
</dbReference>
<accession>A0A5E4Z9H7</accession>
<sequence>MAHTDIRISTDLIEPSRRDDYWREVTRPFCETLRASHADAPPLEGTMLIRHMAGLTLGSTKFNAQRYVRDKRTIAQGGLDHYLVHVLMAGSIHGNFAGRDVVAAPGGICIIDLARTYECEVDAGMRLATTVPRAGIEKLLGGRDLHGIVLKAGQPITRLLVEYLKGLHTVSADLSASEGIAVQDALTALLTAGLVNAPLAQAEPKSVLGRALRERLLVFIEKHLSHPELGPELLTQHFRISRAHLYRAFAEDGGIVNVIRSRRLNASYRALIDPSRGTWTTAKIANEFGFSDMGKFRKAFVASFGVTPDDAREQGHFVAPPVDGTGQLSTHFAAFRTPPAVQRPHHAMSG</sequence>
<dbReference type="AlphaFoldDB" id="A0A5E4Z9H7"/>
<evidence type="ECO:0000259" key="4">
    <source>
        <dbReference type="PROSITE" id="PS01124"/>
    </source>
</evidence>
<reference evidence="5 6" key="1">
    <citation type="submission" date="2019-08" db="EMBL/GenBank/DDBJ databases">
        <authorList>
            <person name="Peeters C."/>
        </authorList>
    </citation>
    <scope>NUCLEOTIDE SEQUENCE [LARGE SCALE GENOMIC DNA]</scope>
    <source>
        <strain evidence="5 6">LMG 31112</strain>
    </source>
</reference>